<proteinExistence type="predicted"/>
<reference evidence="2" key="2">
    <citation type="submission" date="2020-05" db="UniProtKB">
        <authorList>
            <consortium name="EnsemblMetazoa"/>
        </authorList>
    </citation>
    <scope>IDENTIFICATION</scope>
    <source>
        <strain evidence="2">MINIMUS1</strain>
    </source>
</reference>
<accession>A0A182WNF5</accession>
<dbReference type="VEuPathDB" id="VectorBase:AMIN014245"/>
<protein>
    <submittedName>
        <fullName evidence="2">Uncharacterized protein</fullName>
    </submittedName>
</protein>
<keyword evidence="3" id="KW-1185">Reference proteome</keyword>
<dbReference type="EnsemblMetazoa" id="AMIN014245-RA">
    <property type="protein sequence ID" value="AMIN014245-PA"/>
    <property type="gene ID" value="AMIN014245"/>
</dbReference>
<evidence type="ECO:0000313" key="3">
    <source>
        <dbReference type="Proteomes" id="UP000075920"/>
    </source>
</evidence>
<evidence type="ECO:0000313" key="2">
    <source>
        <dbReference type="EnsemblMetazoa" id="AMIN014245-PA"/>
    </source>
</evidence>
<dbReference type="AlphaFoldDB" id="A0A182WNF5"/>
<reference evidence="3" key="1">
    <citation type="submission" date="2013-03" db="EMBL/GenBank/DDBJ databases">
        <title>The Genome Sequence of Anopheles minimus MINIMUS1.</title>
        <authorList>
            <consortium name="The Broad Institute Genomics Platform"/>
            <person name="Neafsey D.E."/>
            <person name="Walton C."/>
            <person name="Walker B."/>
            <person name="Young S.K."/>
            <person name="Zeng Q."/>
            <person name="Gargeya S."/>
            <person name="Fitzgerald M."/>
            <person name="Haas B."/>
            <person name="Abouelleil A."/>
            <person name="Allen A.W."/>
            <person name="Alvarado L."/>
            <person name="Arachchi H.M."/>
            <person name="Berlin A.M."/>
            <person name="Chapman S.B."/>
            <person name="Gainer-Dewar J."/>
            <person name="Goldberg J."/>
            <person name="Griggs A."/>
            <person name="Gujja S."/>
            <person name="Hansen M."/>
            <person name="Howarth C."/>
            <person name="Imamovic A."/>
            <person name="Ireland A."/>
            <person name="Larimer J."/>
            <person name="McCowan C."/>
            <person name="Murphy C."/>
            <person name="Pearson M."/>
            <person name="Poon T.W."/>
            <person name="Priest M."/>
            <person name="Roberts A."/>
            <person name="Saif S."/>
            <person name="Shea T."/>
            <person name="Sisk P."/>
            <person name="Sykes S."/>
            <person name="Wortman J."/>
            <person name="Nusbaum C."/>
            <person name="Birren B."/>
        </authorList>
    </citation>
    <scope>NUCLEOTIDE SEQUENCE [LARGE SCALE GENOMIC DNA]</scope>
    <source>
        <strain evidence="3">MINIMUS1</strain>
    </source>
</reference>
<name>A0A182WNF5_9DIPT</name>
<dbReference type="Proteomes" id="UP000075920">
    <property type="component" value="Unassembled WGS sequence"/>
</dbReference>
<sequence>MRLLEDERTEGGRTRDGERGKGKNTEQQAHPAADPEHELGRIPMMMVVPPPAEYAVHVSFVIKQLWCCILRTDSHSLLFVESVFH</sequence>
<feature type="compositionally biased region" description="Basic and acidic residues" evidence="1">
    <location>
        <begin position="1"/>
        <end position="24"/>
    </location>
</feature>
<evidence type="ECO:0000256" key="1">
    <source>
        <dbReference type="SAM" id="MobiDB-lite"/>
    </source>
</evidence>
<organism evidence="2 3">
    <name type="scientific">Anopheles minimus</name>
    <dbReference type="NCBI Taxonomy" id="112268"/>
    <lineage>
        <taxon>Eukaryota</taxon>
        <taxon>Metazoa</taxon>
        <taxon>Ecdysozoa</taxon>
        <taxon>Arthropoda</taxon>
        <taxon>Hexapoda</taxon>
        <taxon>Insecta</taxon>
        <taxon>Pterygota</taxon>
        <taxon>Neoptera</taxon>
        <taxon>Endopterygota</taxon>
        <taxon>Diptera</taxon>
        <taxon>Nematocera</taxon>
        <taxon>Culicoidea</taxon>
        <taxon>Culicidae</taxon>
        <taxon>Anophelinae</taxon>
        <taxon>Anopheles</taxon>
    </lineage>
</organism>
<feature type="region of interest" description="Disordered" evidence="1">
    <location>
        <begin position="1"/>
        <end position="40"/>
    </location>
</feature>